<dbReference type="RefSeq" id="WP_376812596.1">
    <property type="nucleotide sequence ID" value="NZ_JBHSDY010000005.1"/>
</dbReference>
<organism evidence="1 2">
    <name type="scientific">Castellaniella hirudinis</name>
    <dbReference type="NCBI Taxonomy" id="1144617"/>
    <lineage>
        <taxon>Bacteria</taxon>
        <taxon>Pseudomonadati</taxon>
        <taxon>Pseudomonadota</taxon>
        <taxon>Betaproteobacteria</taxon>
        <taxon>Burkholderiales</taxon>
        <taxon>Alcaligenaceae</taxon>
        <taxon>Castellaniella</taxon>
    </lineage>
</organism>
<dbReference type="CDD" id="cd16413">
    <property type="entry name" value="DGQHR_domain"/>
    <property type="match status" value="1"/>
</dbReference>
<proteinExistence type="predicted"/>
<dbReference type="Proteomes" id="UP001595756">
    <property type="component" value="Unassembled WGS sequence"/>
</dbReference>
<gene>
    <name evidence="1" type="ORF">ACFO0J_08250</name>
</gene>
<sequence length="453" mass="50340">MAGYQRTHDEDRLAKIGRYLEYGFPLSTGAGLDPQMHTELVNPGWLPTSILVNILGPNEVRSRKGKERTVATDDIVTISSDGIHHELTFSASNVDPTQALPPLEIVDGQHRLLATDLISLPDDYEVPVVIFDNLPLTWQAYLFWVINVEPKRINTSLAFDLYPELRDQEWLKRGESIKIYQEHRSQELVEVLWRNPSSPWKDRIELFGKRVDGHVSNAAAIRSLMATFVRTWAKGNDADADPEDITKLGGLFGSIDKNGTRYIIRWRRPEQAAFLILCWNAVRDAAASSKATWKRLLGEHGGKSGNDLAAYAFEGPYTLLATDQGFRAISFAYNALAQLVYDRIGLLEIEGSEEESEPADEFVAKALEQLESNRSLTTFVREVATALIDGVDWRTSAAPGIGEEDKVVQGQYRGSSGYKALNKAALTAASISKDINVRDAATHALAILGWSNE</sequence>
<reference evidence="2" key="1">
    <citation type="journal article" date="2019" name="Int. J. Syst. Evol. Microbiol.">
        <title>The Global Catalogue of Microorganisms (GCM) 10K type strain sequencing project: providing services to taxonomists for standard genome sequencing and annotation.</title>
        <authorList>
            <consortium name="The Broad Institute Genomics Platform"/>
            <consortium name="The Broad Institute Genome Sequencing Center for Infectious Disease"/>
            <person name="Wu L."/>
            <person name="Ma J."/>
        </authorList>
    </citation>
    <scope>NUCLEOTIDE SEQUENCE [LARGE SCALE GENOMIC DNA]</scope>
    <source>
        <strain evidence="2">CGMCC 1.19029</strain>
    </source>
</reference>
<comment type="caution">
    <text evidence="1">The sequence shown here is derived from an EMBL/GenBank/DDBJ whole genome shotgun (WGS) entry which is preliminary data.</text>
</comment>
<protein>
    <submittedName>
        <fullName evidence="1">DGQHR domain-containing protein</fullName>
    </submittedName>
</protein>
<accession>A0ABV8RZ32</accession>
<dbReference type="EMBL" id="JBHSDY010000005">
    <property type="protein sequence ID" value="MFC4298030.1"/>
    <property type="molecule type" value="Genomic_DNA"/>
</dbReference>
<evidence type="ECO:0000313" key="2">
    <source>
        <dbReference type="Proteomes" id="UP001595756"/>
    </source>
</evidence>
<evidence type="ECO:0000313" key="1">
    <source>
        <dbReference type="EMBL" id="MFC4298030.1"/>
    </source>
</evidence>
<keyword evidence="2" id="KW-1185">Reference proteome</keyword>
<name>A0ABV8RZ32_9BURK</name>